<comment type="caution">
    <text evidence="2">The sequence shown here is derived from an EMBL/GenBank/DDBJ whole genome shotgun (WGS) entry which is preliminary data.</text>
</comment>
<dbReference type="Proteomes" id="UP001501074">
    <property type="component" value="Unassembled WGS sequence"/>
</dbReference>
<feature type="chain" id="PRO_5047004942" description="Secreted protein" evidence="1">
    <location>
        <begin position="31"/>
        <end position="131"/>
    </location>
</feature>
<evidence type="ECO:0000313" key="3">
    <source>
        <dbReference type="Proteomes" id="UP001501074"/>
    </source>
</evidence>
<evidence type="ECO:0008006" key="4">
    <source>
        <dbReference type="Google" id="ProtNLM"/>
    </source>
</evidence>
<organism evidence="2 3">
    <name type="scientific">Kineosporia mesophila</name>
    <dbReference type="NCBI Taxonomy" id="566012"/>
    <lineage>
        <taxon>Bacteria</taxon>
        <taxon>Bacillati</taxon>
        <taxon>Actinomycetota</taxon>
        <taxon>Actinomycetes</taxon>
        <taxon>Kineosporiales</taxon>
        <taxon>Kineosporiaceae</taxon>
        <taxon>Kineosporia</taxon>
    </lineage>
</organism>
<reference evidence="3" key="1">
    <citation type="journal article" date="2019" name="Int. J. Syst. Evol. Microbiol.">
        <title>The Global Catalogue of Microorganisms (GCM) 10K type strain sequencing project: providing services to taxonomists for standard genome sequencing and annotation.</title>
        <authorList>
            <consortium name="The Broad Institute Genomics Platform"/>
            <consortium name="The Broad Institute Genome Sequencing Center for Infectious Disease"/>
            <person name="Wu L."/>
            <person name="Ma J."/>
        </authorList>
    </citation>
    <scope>NUCLEOTIDE SEQUENCE [LARGE SCALE GENOMIC DNA]</scope>
    <source>
        <strain evidence="3">JCM 16902</strain>
    </source>
</reference>
<proteinExistence type="predicted"/>
<accession>A0ABP7A2J6</accession>
<protein>
    <recommendedName>
        <fullName evidence="4">Secreted protein</fullName>
    </recommendedName>
</protein>
<evidence type="ECO:0000313" key="2">
    <source>
        <dbReference type="EMBL" id="GAA3623639.1"/>
    </source>
</evidence>
<gene>
    <name evidence="2" type="ORF">GCM10022223_45800</name>
</gene>
<sequence>MTDHQQRKRLILVAVGAVAISSLMAGPASAAPPDGFIGRAPRTAQDVERMEVIYRGRSYTWAQIYDLQDATHPMFTVEEPVSYGQGRAYAFDSEAEVRAWTCAHVAGLAQRPVCRAVSGDRAASGGRAANG</sequence>
<dbReference type="RefSeq" id="WP_231481368.1">
    <property type="nucleotide sequence ID" value="NZ_BAAAZO010000009.1"/>
</dbReference>
<name>A0ABP7A2J6_9ACTN</name>
<evidence type="ECO:0000256" key="1">
    <source>
        <dbReference type="SAM" id="SignalP"/>
    </source>
</evidence>
<keyword evidence="1" id="KW-0732">Signal</keyword>
<dbReference type="EMBL" id="BAAAZO010000009">
    <property type="protein sequence ID" value="GAA3623639.1"/>
    <property type="molecule type" value="Genomic_DNA"/>
</dbReference>
<keyword evidence="3" id="KW-1185">Reference proteome</keyword>
<feature type="signal peptide" evidence="1">
    <location>
        <begin position="1"/>
        <end position="30"/>
    </location>
</feature>